<organism evidence="2 3">
    <name type="scientific">Vanessa tameamea</name>
    <name type="common">Kamehameha butterfly</name>
    <dbReference type="NCBI Taxonomy" id="334116"/>
    <lineage>
        <taxon>Eukaryota</taxon>
        <taxon>Metazoa</taxon>
        <taxon>Ecdysozoa</taxon>
        <taxon>Arthropoda</taxon>
        <taxon>Hexapoda</taxon>
        <taxon>Insecta</taxon>
        <taxon>Pterygota</taxon>
        <taxon>Neoptera</taxon>
        <taxon>Endopterygota</taxon>
        <taxon>Lepidoptera</taxon>
        <taxon>Glossata</taxon>
        <taxon>Ditrysia</taxon>
        <taxon>Papilionoidea</taxon>
        <taxon>Nymphalidae</taxon>
        <taxon>Nymphalinae</taxon>
        <taxon>Vanessa</taxon>
    </lineage>
</organism>
<sequence>MEHIDGITYGLVTNFKCNGHSQECLADCTDGCVATLIQVRRTDTPEAVPGVEARASLIAYRVLAPRLVLRALPCYGDKRQECEGCALDTGLDNSPRGSAVLRPSTALTLGDTSCCRLRITNITPLPTSVKWEPAIEHEEFVAVTFAPEQFKIRGHSEVDIMVVLEAKKVCHRRLFLRKANVEHTQKPLYLVVDAAVSGVEVVVEFPIGDKETLSFPRIKLTQKNNFKQSVATQELKSSEEIFSDSDRKREDTRGQT</sequence>
<dbReference type="RefSeq" id="XP_064072910.1">
    <property type="nucleotide sequence ID" value="XM_064216840.1"/>
</dbReference>
<gene>
    <name evidence="3" type="primary">LOC135193616</name>
</gene>
<proteinExistence type="predicted"/>
<protein>
    <submittedName>
        <fullName evidence="3">Uncharacterized protein LOC135193616</fullName>
    </submittedName>
</protein>
<evidence type="ECO:0000256" key="1">
    <source>
        <dbReference type="SAM" id="MobiDB-lite"/>
    </source>
</evidence>
<feature type="region of interest" description="Disordered" evidence="1">
    <location>
        <begin position="236"/>
        <end position="256"/>
    </location>
</feature>
<keyword evidence="2" id="KW-1185">Reference proteome</keyword>
<reference evidence="3" key="1">
    <citation type="submission" date="2025-08" db="UniProtKB">
        <authorList>
            <consortium name="RefSeq"/>
        </authorList>
    </citation>
    <scope>IDENTIFICATION</scope>
    <source>
        <tissue evidence="3">Whole body</tissue>
    </source>
</reference>
<dbReference type="GeneID" id="135193616"/>
<name>A0ABM4ANN7_VANTA</name>
<accession>A0ABM4ANN7</accession>
<evidence type="ECO:0000313" key="3">
    <source>
        <dbReference type="RefSeq" id="XP_064072910.1"/>
    </source>
</evidence>
<dbReference type="Proteomes" id="UP001652626">
    <property type="component" value="Chromosome 13"/>
</dbReference>
<evidence type="ECO:0000313" key="2">
    <source>
        <dbReference type="Proteomes" id="UP001652626"/>
    </source>
</evidence>